<sequence>MQDNVLPKGILRTPMFSYRFYERILDGSLSLNELLNNPIFSNALYLASPELHAYSHQLLANPLADPRRYNKLKNTVLKYAYRAATRCTPFGLFSGLGVIDFTHNPTRLIMSEPDRHRTHVRLDMDFLGRLSQQLTTRPYIRPYLTYRTNTSLYCLGNSYRYINYQYVDGLRKFDLTAVEVTPTLETIIATAGTGAPFDVIAQSIVDEDVSYADAAEFISDLIDQRMLGSELEPSTTGQEAGHQLLETLMALSKRVTDPDHRQLLASLILEVGDLVQLVGGLNQVSTHRVEAYQTIIDKARQLCPDTNEKYLIQCDTVMQFEEHANLSADLLVNVQEGLDAFRQLSVPARPNPQMQQFIKRFAERYGDQEVPLTEALDVEMGVGYGAMADAQADFAGFIDRLPLEQPQAKGLTVEWDNRLHNLLAQKILAAYQTGSDVISLSEKDIHQLTSATKNQAPYNTYSCGFSLFKDDAGQPVVLINGYGNHTGAALIGRFCHTDPQIHALAQHITDTETALNPDALVAEVNHLPQDRLGNVMQRPILRPYEIPFLANSFLDADHQLAVADLLVSVQSDKVVLRSKQHGKVVLPYLTNALVHEKESLPIFHFLGDLQLEDNGFQAVVNMGILPQVFPYIPRIQYKNVILKRAAWILQETDIEKISKVSGDAGLDQFTAIADALGLPEQFVLAHFDNQLPICRTNPDSVQLFIDEIRGHKKVVLLESLLSRYDSFVHTADGEPLNNELMAFFSNGDKARQQKSKIGWPSMARLGTKRDFLPGSEWVYFKVYTGFNVSDKFIATLESTVAPLLTADLVEKWFFIRYNDPEPHIRLRLKLADPSTISQVLARLNQTLEGLKQDGRAWKIVIDTYSRELERYGETSIDAAETVFFADSLAASRIVRAVPDEWRWLAGMASVDAYLTSFGFSQSQKLSLVTRMKDGFELEFKAGKEARKHLNSVYSAHKELIAYLMDPECSERSVPLIQQINRINAYRQEQQQTAIDQIQRSATDERQLESRLISLIHMSINRLFRSRQRLFEYSFYHFLKNYYTSRSFINPVLNSSKPELV</sequence>
<dbReference type="Proteomes" id="UP000002028">
    <property type="component" value="Chromosome"/>
</dbReference>
<dbReference type="AlphaFoldDB" id="D2QPM3"/>
<dbReference type="STRING" id="504472.Slin_4704"/>
<feature type="domain" description="Thiopeptide-type bacteriocin biosynthesis" evidence="2">
    <location>
        <begin position="777"/>
        <end position="1042"/>
    </location>
</feature>
<evidence type="ECO:0000313" key="3">
    <source>
        <dbReference type="EMBL" id="ADB40682.1"/>
    </source>
</evidence>
<feature type="domain" description="Lantibiotic dehydratase N-terminal" evidence="1">
    <location>
        <begin position="37"/>
        <end position="703"/>
    </location>
</feature>
<name>D2QPM3_SPILD</name>
<dbReference type="eggNOG" id="ENOG502Z81U">
    <property type="taxonomic scope" value="Bacteria"/>
</dbReference>
<dbReference type="Pfam" id="PF14028">
    <property type="entry name" value="Lant_dehydr_C"/>
    <property type="match status" value="1"/>
</dbReference>
<protein>
    <submittedName>
        <fullName evidence="3">Lantibiotic dehydratase domain protein</fullName>
    </submittedName>
</protein>
<dbReference type="RefSeq" id="WP_012929186.1">
    <property type="nucleotide sequence ID" value="NC_013730.1"/>
</dbReference>
<evidence type="ECO:0000259" key="2">
    <source>
        <dbReference type="Pfam" id="PF14028"/>
    </source>
</evidence>
<dbReference type="InterPro" id="IPR023809">
    <property type="entry name" value="Thiopep_bacteriocin_synth_dom"/>
</dbReference>
<dbReference type="NCBIfam" id="TIGR03891">
    <property type="entry name" value="thiopep_ocin"/>
    <property type="match status" value="1"/>
</dbReference>
<dbReference type="Pfam" id="PF04738">
    <property type="entry name" value="Lant_dehydr_N"/>
    <property type="match status" value="1"/>
</dbReference>
<dbReference type="KEGG" id="sli:Slin_4704"/>
<dbReference type="HOGENOM" id="CLU_010573_0_0_10"/>
<keyword evidence="4" id="KW-1185">Reference proteome</keyword>
<dbReference type="InterPro" id="IPR006827">
    <property type="entry name" value="Lant_deHydtase_N"/>
</dbReference>
<evidence type="ECO:0000313" key="4">
    <source>
        <dbReference type="Proteomes" id="UP000002028"/>
    </source>
</evidence>
<reference evidence="3 4" key="1">
    <citation type="journal article" date="2010" name="Stand. Genomic Sci.">
        <title>Complete genome sequence of Spirosoma linguale type strain (1).</title>
        <authorList>
            <person name="Lail K."/>
            <person name="Sikorski J."/>
            <person name="Saunders E."/>
            <person name="Lapidus A."/>
            <person name="Glavina Del Rio T."/>
            <person name="Copeland A."/>
            <person name="Tice H."/>
            <person name="Cheng J.-F."/>
            <person name="Lucas S."/>
            <person name="Nolan M."/>
            <person name="Bruce D."/>
            <person name="Goodwin L."/>
            <person name="Pitluck S."/>
            <person name="Ivanova N."/>
            <person name="Mavromatis K."/>
            <person name="Ovchinnikova G."/>
            <person name="Pati A."/>
            <person name="Chen A."/>
            <person name="Palaniappan K."/>
            <person name="Land M."/>
            <person name="Hauser L."/>
            <person name="Chang Y.-J."/>
            <person name="Jeffries C.D."/>
            <person name="Chain P."/>
            <person name="Brettin T."/>
            <person name="Detter J.C."/>
            <person name="Schuetze A."/>
            <person name="Rohde M."/>
            <person name="Tindall B.J."/>
            <person name="Goeker M."/>
            <person name="Bristow J."/>
            <person name="Eisen J.A."/>
            <person name="Markowitz V."/>
            <person name="Hugenholtz P."/>
            <person name="Kyrpides N.C."/>
            <person name="Klenk H.-P."/>
            <person name="Chen F."/>
        </authorList>
    </citation>
    <scope>NUCLEOTIDE SEQUENCE [LARGE SCALE GENOMIC DNA]</scope>
    <source>
        <strain evidence="4">ATCC 33905 / DSM 74 / LMG 10896 / Claus 1</strain>
    </source>
</reference>
<organism evidence="3 4">
    <name type="scientific">Spirosoma linguale (strain ATCC 33905 / DSM 74 / LMG 10896 / Claus 1)</name>
    <dbReference type="NCBI Taxonomy" id="504472"/>
    <lineage>
        <taxon>Bacteria</taxon>
        <taxon>Pseudomonadati</taxon>
        <taxon>Bacteroidota</taxon>
        <taxon>Cytophagia</taxon>
        <taxon>Cytophagales</taxon>
        <taxon>Cytophagaceae</taxon>
        <taxon>Spirosoma</taxon>
    </lineage>
</organism>
<dbReference type="EMBL" id="CP001769">
    <property type="protein sequence ID" value="ADB40682.1"/>
    <property type="molecule type" value="Genomic_DNA"/>
</dbReference>
<proteinExistence type="predicted"/>
<accession>D2QPM3</accession>
<evidence type="ECO:0000259" key="1">
    <source>
        <dbReference type="Pfam" id="PF04738"/>
    </source>
</evidence>
<gene>
    <name evidence="3" type="ordered locus">Slin_4704</name>
</gene>